<dbReference type="Proteomes" id="UP000694846">
    <property type="component" value="Unplaced"/>
</dbReference>
<dbReference type="Gene3D" id="2.130.10.10">
    <property type="entry name" value="YVTN repeat-like/Quinoprotein amine dehydrogenase"/>
    <property type="match status" value="3"/>
</dbReference>
<dbReference type="InterPro" id="IPR015943">
    <property type="entry name" value="WD40/YVTN_repeat-like_dom_sf"/>
</dbReference>
<dbReference type="InterPro" id="IPR001680">
    <property type="entry name" value="WD40_rpt"/>
</dbReference>
<dbReference type="InterPro" id="IPR011044">
    <property type="entry name" value="Quino_amine_DH_bsu"/>
</dbReference>
<dbReference type="RefSeq" id="XP_025406403.1">
    <property type="nucleotide sequence ID" value="XM_025550618.1"/>
</dbReference>
<dbReference type="Pfam" id="PF00400">
    <property type="entry name" value="WD40"/>
    <property type="match status" value="5"/>
</dbReference>
<evidence type="ECO:0000313" key="8">
    <source>
        <dbReference type="RefSeq" id="XP_025406403.1"/>
    </source>
</evidence>
<dbReference type="InterPro" id="IPR019775">
    <property type="entry name" value="WD40_repeat_CS"/>
</dbReference>
<keyword evidence="3" id="KW-0677">Repeat</keyword>
<dbReference type="GO" id="GO:0032040">
    <property type="term" value="C:small-subunit processome"/>
    <property type="evidence" value="ECO:0007669"/>
    <property type="project" value="TreeGrafter"/>
</dbReference>
<sequence>MRFNYKFSNILGTIYRKGNLVFTPDGNSVISPVGNRISIYDLKNNTSNTLPVESTHNYEQISLSPDGTLLFAVNEVGEAHLISLISNRVLHKYRFNEKVLHLSFSPDGKHIAACKLNKIFILQTPGHFIGQFNQFALERVFSDILGDTTYVAWTDDSSIFAVGSKDATVRLYTLKNYSNFRPYSLIGHSDVIVGIFFEQNSLDLMTISRNGHLTVWQCSLDLNQLTTIESTNTKRLKLNDDDEDDIDLSKGEDRERYVMSQEEKNKLKILSKDKKNVLSYNKLSKHFLNDHIKDEHNNLKTTAADYHKKVKILVIGFSNGSFLIFETVGISLIHSLNISDTSISTIVLNNAGDWIALGCEGHGQLLVWEWQSETYVMKQQAHGSEISCLTYSADSVYIATGGEDGKVKLWNTQSGFCFVTFSEHTSTVTDVVFGPNKKFVISASLDGTVRAFDLIRYRNFKTFVSPRPVQFSCVAIDSTGEFIAAGGQDVFEAYLWSMKIGKLLEVLSGHEGPIVSLAFSPIISSSTLVTASWDKTLRIWNAVENGSDHETIQLFADGLCVAFRPDGKEVVVATLDGQLLFFDVRTSTQVASIEGRNDLGSGRKDTDLITAKKNLQSKAFNSVCYSADGQFVIAGGQSKNVCIYNVTEGILLKKFEITQNQSFDAVLDVINRRKMTEFGNIDLVEERETREGGNVRLKLPGVHKGDLAARTFKPEVNVFDVKFSPTGLSWTAATTEGVLVYSLNSGFIFDPFLLEIGITPVTTRETLFKKEYASALMMALRLNEPKLITEILEAIPSKDIELTVVSLPKMYAEKIFKHISIVLGSTRHIEFYMQWVTSLLNSYQPHQTVILTLYKNLSKKYTDLSKVCDYNKYTLSVVKRIASLQLKELKEVKTEIETMEVNENNVISI</sequence>
<dbReference type="GO" id="GO:0034388">
    <property type="term" value="C:Pwp2p-containing subcomplex of 90S preribosome"/>
    <property type="evidence" value="ECO:0007669"/>
    <property type="project" value="TreeGrafter"/>
</dbReference>
<protein>
    <submittedName>
        <fullName evidence="6 8">Periodic tryptophan protein 2</fullName>
    </submittedName>
</protein>
<evidence type="ECO:0000313" key="6">
    <source>
        <dbReference type="EMBL" id="MBY72697.1"/>
    </source>
</evidence>
<dbReference type="GO" id="GO:0000462">
    <property type="term" value="P:maturation of SSU-rRNA from tricistronic rRNA transcript (SSU-rRNA, 5.8S rRNA, LSU-rRNA)"/>
    <property type="evidence" value="ECO:0007669"/>
    <property type="project" value="TreeGrafter"/>
</dbReference>
<keyword evidence="2 4" id="KW-0853">WD repeat</keyword>
<dbReference type="PROSITE" id="PS50294">
    <property type="entry name" value="WD_REPEATS_REGION"/>
    <property type="match status" value="3"/>
</dbReference>
<name>A0A2S2Q4N4_9HEMI</name>
<evidence type="ECO:0000256" key="2">
    <source>
        <dbReference type="ARBA" id="ARBA00022574"/>
    </source>
</evidence>
<dbReference type="AlphaFoldDB" id="A0A2S2Q4N4"/>
<dbReference type="PROSITE" id="PS50082">
    <property type="entry name" value="WD_REPEATS_2"/>
    <property type="match status" value="3"/>
</dbReference>
<dbReference type="SMART" id="SM00320">
    <property type="entry name" value="WD40"/>
    <property type="match status" value="9"/>
</dbReference>
<evidence type="ECO:0000313" key="7">
    <source>
        <dbReference type="Proteomes" id="UP000694846"/>
    </source>
</evidence>
<dbReference type="PROSITE" id="PS00678">
    <property type="entry name" value="WD_REPEATS_1"/>
    <property type="match status" value="1"/>
</dbReference>
<feature type="repeat" description="WD" evidence="4">
    <location>
        <begin position="421"/>
        <end position="462"/>
    </location>
</feature>
<dbReference type="EMBL" id="GGMS01003494">
    <property type="protein sequence ID" value="MBY72697.1"/>
    <property type="molecule type" value="Transcribed_RNA"/>
</dbReference>
<dbReference type="GO" id="GO:0000028">
    <property type="term" value="P:ribosomal small subunit assembly"/>
    <property type="evidence" value="ECO:0007669"/>
    <property type="project" value="TreeGrafter"/>
</dbReference>
<accession>A0A2S2Q4N4</accession>
<keyword evidence="7" id="KW-1185">Reference proteome</keyword>
<dbReference type="PANTHER" id="PTHR19858">
    <property type="entry name" value="WD40 REPEAT PROTEIN"/>
    <property type="match status" value="1"/>
</dbReference>
<dbReference type="InterPro" id="IPR027145">
    <property type="entry name" value="PWP2"/>
</dbReference>
<dbReference type="Pfam" id="PF04003">
    <property type="entry name" value="Utp12"/>
    <property type="match status" value="1"/>
</dbReference>
<gene>
    <name evidence="6" type="primary">PWP2</name>
    <name evidence="8" type="synonym">LOC112680515</name>
    <name evidence="6" type="ORF">g.105943</name>
</gene>
<dbReference type="PANTHER" id="PTHR19858:SF0">
    <property type="entry name" value="PERIODIC TRYPTOPHAN PROTEIN 2 HOMOLOG"/>
    <property type="match status" value="1"/>
</dbReference>
<evidence type="ECO:0000256" key="4">
    <source>
        <dbReference type="PROSITE-ProRule" id="PRU00221"/>
    </source>
</evidence>
<dbReference type="SUPFAM" id="SSF50969">
    <property type="entry name" value="YVTN repeat-like/Quinoprotein amine dehydrogenase"/>
    <property type="match status" value="1"/>
</dbReference>
<proteinExistence type="inferred from homology"/>
<dbReference type="InterPro" id="IPR036322">
    <property type="entry name" value="WD40_repeat_dom_sf"/>
</dbReference>
<dbReference type="OrthoDB" id="3142434at2759"/>
<dbReference type="CDD" id="cd00200">
    <property type="entry name" value="WD40"/>
    <property type="match status" value="1"/>
</dbReference>
<evidence type="ECO:0000256" key="3">
    <source>
        <dbReference type="ARBA" id="ARBA00022737"/>
    </source>
</evidence>
<feature type="repeat" description="WD" evidence="4">
    <location>
        <begin position="379"/>
        <end position="420"/>
    </location>
</feature>
<evidence type="ECO:0000256" key="1">
    <source>
        <dbReference type="ARBA" id="ARBA00010226"/>
    </source>
</evidence>
<dbReference type="SUPFAM" id="SSF50978">
    <property type="entry name" value="WD40 repeat-like"/>
    <property type="match status" value="2"/>
</dbReference>
<dbReference type="InterPro" id="IPR007148">
    <property type="entry name" value="SSU_processome_Utp12"/>
</dbReference>
<organism evidence="6">
    <name type="scientific">Sipha flava</name>
    <name type="common">yellow sugarcane aphid</name>
    <dbReference type="NCBI Taxonomy" id="143950"/>
    <lineage>
        <taxon>Eukaryota</taxon>
        <taxon>Metazoa</taxon>
        <taxon>Ecdysozoa</taxon>
        <taxon>Arthropoda</taxon>
        <taxon>Hexapoda</taxon>
        <taxon>Insecta</taxon>
        <taxon>Pterygota</taxon>
        <taxon>Neoptera</taxon>
        <taxon>Paraneoptera</taxon>
        <taxon>Hemiptera</taxon>
        <taxon>Sternorrhyncha</taxon>
        <taxon>Aphidomorpha</taxon>
        <taxon>Aphidoidea</taxon>
        <taxon>Aphididae</taxon>
        <taxon>Sipha</taxon>
    </lineage>
</organism>
<feature type="domain" description="Small-subunit processome Utp12" evidence="5">
    <location>
        <begin position="783"/>
        <end position="879"/>
    </location>
</feature>
<reference evidence="8" key="2">
    <citation type="submission" date="2025-04" db="UniProtKB">
        <authorList>
            <consortium name="RefSeq"/>
        </authorList>
    </citation>
    <scope>IDENTIFICATION</scope>
    <source>
        <tissue evidence="8">Whole body</tissue>
    </source>
</reference>
<feature type="repeat" description="WD" evidence="4">
    <location>
        <begin position="507"/>
        <end position="541"/>
    </location>
</feature>
<evidence type="ECO:0000259" key="5">
    <source>
        <dbReference type="Pfam" id="PF04003"/>
    </source>
</evidence>
<reference evidence="6" key="1">
    <citation type="submission" date="2018-04" db="EMBL/GenBank/DDBJ databases">
        <title>Transcriptome assembly of Sipha flava.</title>
        <authorList>
            <person name="Scully E.D."/>
            <person name="Geib S.M."/>
            <person name="Palmer N.A."/>
            <person name="Koch K."/>
            <person name="Bradshaw J."/>
            <person name="Heng-Moss T."/>
            <person name="Sarath G."/>
        </authorList>
    </citation>
    <scope>NUCLEOTIDE SEQUENCE</scope>
</reference>
<comment type="similarity">
    <text evidence="1">Belongs to the WD repeat PWP2 family.</text>
</comment>